<keyword evidence="2 4" id="KW-0732">Signal</keyword>
<feature type="compositionally biased region" description="Basic and acidic residues" evidence="3">
    <location>
        <begin position="287"/>
        <end position="302"/>
    </location>
</feature>
<comment type="similarity">
    <text evidence="1">Belongs to the MlaA family.</text>
</comment>
<dbReference type="GO" id="GO:0120010">
    <property type="term" value="P:intermembrane phospholipid transfer"/>
    <property type="evidence" value="ECO:0007669"/>
    <property type="project" value="TreeGrafter"/>
</dbReference>
<gene>
    <name evidence="5" type="ORF">DF286_06695</name>
</gene>
<dbReference type="GO" id="GO:0016020">
    <property type="term" value="C:membrane"/>
    <property type="evidence" value="ECO:0007669"/>
    <property type="project" value="InterPro"/>
</dbReference>
<evidence type="ECO:0000256" key="1">
    <source>
        <dbReference type="ARBA" id="ARBA00010634"/>
    </source>
</evidence>
<dbReference type="Pfam" id="PF04333">
    <property type="entry name" value="MlaA"/>
    <property type="match status" value="1"/>
</dbReference>
<dbReference type="Proteomes" id="UP000245916">
    <property type="component" value="Unassembled WGS sequence"/>
</dbReference>
<reference evidence="5 6" key="1">
    <citation type="submission" date="2018-05" db="EMBL/GenBank/DDBJ databases">
        <title>Genome of Sphingosinicella humi QZX222.</title>
        <authorList>
            <person name="Qiao Z."/>
            <person name="Wang G."/>
        </authorList>
    </citation>
    <scope>NUCLEOTIDE SEQUENCE [LARGE SCALE GENOMIC DNA]</scope>
    <source>
        <strain evidence="5 6">QZX222</strain>
    </source>
</reference>
<accession>A0A2U2J2M1</accession>
<keyword evidence="5" id="KW-0449">Lipoprotein</keyword>
<organism evidence="5 6">
    <name type="scientific">Allosphingosinicella humi</name>
    <dbReference type="NCBI Taxonomy" id="2068657"/>
    <lineage>
        <taxon>Bacteria</taxon>
        <taxon>Pseudomonadati</taxon>
        <taxon>Pseudomonadota</taxon>
        <taxon>Alphaproteobacteria</taxon>
        <taxon>Sphingomonadales</taxon>
        <taxon>Sphingomonadaceae</taxon>
        <taxon>Allosphingosinicella</taxon>
    </lineage>
</organism>
<dbReference type="PANTHER" id="PTHR30035:SF3">
    <property type="entry name" value="INTERMEMBRANE PHOSPHOLIPID TRANSPORT SYSTEM LIPOPROTEIN MLAA"/>
    <property type="match status" value="1"/>
</dbReference>
<keyword evidence="6" id="KW-1185">Reference proteome</keyword>
<evidence type="ECO:0000256" key="3">
    <source>
        <dbReference type="SAM" id="MobiDB-lite"/>
    </source>
</evidence>
<name>A0A2U2J2M1_9SPHN</name>
<feature type="region of interest" description="Disordered" evidence="3">
    <location>
        <begin position="248"/>
        <end position="302"/>
    </location>
</feature>
<dbReference type="InterPro" id="IPR007428">
    <property type="entry name" value="MlaA"/>
</dbReference>
<dbReference type="PRINTS" id="PR01805">
    <property type="entry name" value="VACJLIPOPROT"/>
</dbReference>
<protein>
    <submittedName>
        <fullName evidence="5">VacJ family lipoprotein</fullName>
    </submittedName>
</protein>
<sequence length="302" mass="31968">MRLSLLLLLAAMLGGCATSGSGGAMAENDPYEGFNRGVWEFNQAIDTVAIKPATTVYRTVTPVPARRGIRGILANLSEPFNFINNLLQGKPDRAFNSLGRFLVNSTIGVGGLADHATDLGLPPTDEDFGQTLAVAGAKESPYLVLPLLGPSTVRDAVGTAVEFVADPARIVINEELTATQEYAVTGTRVLNGRSQLIESGAEELLDSSADPYAAARSAYFQRRSAAIRDEEAGAATLTPEEENQLLDEALEDPIAIEPADPEDRLEPDPTAPQEPSPSGPETALLDRLPDNVLRDDAVSGGE</sequence>
<evidence type="ECO:0000256" key="4">
    <source>
        <dbReference type="SAM" id="SignalP"/>
    </source>
</evidence>
<feature type="compositionally biased region" description="Pro residues" evidence="3">
    <location>
        <begin position="269"/>
        <end position="278"/>
    </location>
</feature>
<dbReference type="EMBL" id="QFFF01000001">
    <property type="protein sequence ID" value="PWG02587.1"/>
    <property type="molecule type" value="Genomic_DNA"/>
</dbReference>
<dbReference type="OrthoDB" id="9785326at2"/>
<feature type="chain" id="PRO_5015514749" evidence="4">
    <location>
        <begin position="27"/>
        <end position="302"/>
    </location>
</feature>
<feature type="signal peptide" evidence="4">
    <location>
        <begin position="1"/>
        <end position="26"/>
    </location>
</feature>
<dbReference type="PROSITE" id="PS51257">
    <property type="entry name" value="PROKAR_LIPOPROTEIN"/>
    <property type="match status" value="1"/>
</dbReference>
<evidence type="ECO:0000256" key="2">
    <source>
        <dbReference type="ARBA" id="ARBA00022729"/>
    </source>
</evidence>
<evidence type="ECO:0000313" key="5">
    <source>
        <dbReference type="EMBL" id="PWG02587.1"/>
    </source>
</evidence>
<dbReference type="AlphaFoldDB" id="A0A2U2J2M1"/>
<dbReference type="PANTHER" id="PTHR30035">
    <property type="entry name" value="LIPOPROTEIN VACJ-RELATED"/>
    <property type="match status" value="1"/>
</dbReference>
<dbReference type="RefSeq" id="WP_109270726.1">
    <property type="nucleotide sequence ID" value="NZ_QFFF01000001.1"/>
</dbReference>
<comment type="caution">
    <text evidence="5">The sequence shown here is derived from an EMBL/GenBank/DDBJ whole genome shotgun (WGS) entry which is preliminary data.</text>
</comment>
<proteinExistence type="inferred from homology"/>
<evidence type="ECO:0000313" key="6">
    <source>
        <dbReference type="Proteomes" id="UP000245916"/>
    </source>
</evidence>